<dbReference type="Pfam" id="PF04230">
    <property type="entry name" value="PS_pyruv_trans"/>
    <property type="match status" value="1"/>
</dbReference>
<reference evidence="2" key="1">
    <citation type="submission" date="2020-10" db="EMBL/GenBank/DDBJ databases">
        <authorList>
            <person name="Gilroy R."/>
        </authorList>
    </citation>
    <scope>NUCLEOTIDE SEQUENCE</scope>
    <source>
        <strain evidence="2">2478</strain>
    </source>
</reference>
<evidence type="ECO:0000313" key="2">
    <source>
        <dbReference type="EMBL" id="MBO8479410.1"/>
    </source>
</evidence>
<organism evidence="2 3">
    <name type="scientific">Candidatus Cryptobacteroides excrementipullorum</name>
    <dbReference type="NCBI Taxonomy" id="2840761"/>
    <lineage>
        <taxon>Bacteria</taxon>
        <taxon>Pseudomonadati</taxon>
        <taxon>Bacteroidota</taxon>
        <taxon>Bacteroidia</taxon>
        <taxon>Bacteroidales</taxon>
        <taxon>Candidatus Cryptobacteroides</taxon>
    </lineage>
</organism>
<dbReference type="InterPro" id="IPR007345">
    <property type="entry name" value="Polysacch_pyruvyl_Trfase"/>
</dbReference>
<reference evidence="2" key="2">
    <citation type="journal article" date="2021" name="PeerJ">
        <title>Extensive microbial diversity within the chicken gut microbiome revealed by metagenomics and culture.</title>
        <authorList>
            <person name="Gilroy R."/>
            <person name="Ravi A."/>
            <person name="Getino M."/>
            <person name="Pursley I."/>
            <person name="Horton D.L."/>
            <person name="Alikhan N.F."/>
            <person name="Baker D."/>
            <person name="Gharbi K."/>
            <person name="Hall N."/>
            <person name="Watson M."/>
            <person name="Adriaenssens E.M."/>
            <person name="Foster-Nyarko E."/>
            <person name="Jarju S."/>
            <person name="Secka A."/>
            <person name="Antonio M."/>
            <person name="Oren A."/>
            <person name="Chaudhuri R.R."/>
            <person name="La Ragione R."/>
            <person name="Hildebrand F."/>
            <person name="Pallen M.J."/>
        </authorList>
    </citation>
    <scope>NUCLEOTIDE SEQUENCE</scope>
    <source>
        <strain evidence="2">2478</strain>
    </source>
</reference>
<comment type="caution">
    <text evidence="2">The sequence shown here is derived from an EMBL/GenBank/DDBJ whole genome shotgun (WGS) entry which is preliminary data.</text>
</comment>
<gene>
    <name evidence="2" type="ORF">IAB80_11085</name>
</gene>
<protein>
    <submittedName>
        <fullName evidence="2">Polysaccharide pyruvyl transferase family protein</fullName>
    </submittedName>
</protein>
<evidence type="ECO:0000313" key="3">
    <source>
        <dbReference type="Proteomes" id="UP000823771"/>
    </source>
</evidence>
<keyword evidence="2" id="KW-0808">Transferase</keyword>
<proteinExistence type="predicted"/>
<dbReference type="Proteomes" id="UP000823771">
    <property type="component" value="Unassembled WGS sequence"/>
</dbReference>
<feature type="domain" description="Polysaccharide pyruvyl transferase" evidence="1">
    <location>
        <begin position="13"/>
        <end position="342"/>
    </location>
</feature>
<dbReference type="AlphaFoldDB" id="A0A9D9IWH3"/>
<name>A0A9D9IWH3_9BACT</name>
<accession>A0A9D9IWH3</accession>
<sequence length="398" mass="43720">MKTGIITFHAAMNYGSALQAFALQEYLTARGHSVEIIDFRSQAQERLYPSPVCFNSIYNAKQSVRRLVTGWDEIRFMKRKRASFRHFLQTRMQLTDRRFRSGSDLRRQNWSGFGMLVSGSDQIWNVSAADFSTAYFLDFIRRGQGPAKIAYAPSSGPGIHPEPGNTGLEERLRDLLSEYDSISVREETTAACLKESGLVAPGTEVHVMPDPVLLHDADFYRERLSSGLSRALPVSRPYILFYCPGKRDTRAEMLADSVAAGMMADGASGILPPEERPEIVRVTDGASAGQSISASSVMSVRMETLPCGPEEFLSLVDGAICTVGTSFHLMAFSMLFGKDHVCPDAASDSRKIQLLRAAGLAPESVYFRFSDPSVQEKAAASLAVLRRKAGTFWAACGA</sequence>
<dbReference type="EMBL" id="JADILZ010000108">
    <property type="protein sequence ID" value="MBO8479410.1"/>
    <property type="molecule type" value="Genomic_DNA"/>
</dbReference>
<evidence type="ECO:0000259" key="1">
    <source>
        <dbReference type="Pfam" id="PF04230"/>
    </source>
</evidence>
<dbReference type="GO" id="GO:0016740">
    <property type="term" value="F:transferase activity"/>
    <property type="evidence" value="ECO:0007669"/>
    <property type="project" value="UniProtKB-KW"/>
</dbReference>